<reference evidence="3" key="1">
    <citation type="submission" date="2020-03" db="EMBL/GenBank/DDBJ databases">
        <authorList>
            <person name="Guo F."/>
        </authorList>
    </citation>
    <scope>NUCLEOTIDE SEQUENCE</scope>
    <source>
        <strain evidence="3">JCM 30134</strain>
    </source>
</reference>
<comment type="caution">
    <text evidence="3">The sequence shown here is derived from an EMBL/GenBank/DDBJ whole genome shotgun (WGS) entry which is preliminary data.</text>
</comment>
<dbReference type="GO" id="GO:0016020">
    <property type="term" value="C:membrane"/>
    <property type="evidence" value="ECO:0007669"/>
    <property type="project" value="InterPro"/>
</dbReference>
<protein>
    <submittedName>
        <fullName evidence="3">YggT family protein</fullName>
    </submittedName>
</protein>
<dbReference type="Proteomes" id="UP000787472">
    <property type="component" value="Unassembled WGS sequence"/>
</dbReference>
<evidence type="ECO:0000313" key="3">
    <source>
        <dbReference type="EMBL" id="NHO67851.1"/>
    </source>
</evidence>
<dbReference type="EMBL" id="JAAONZ010000021">
    <property type="protein sequence ID" value="NHO67851.1"/>
    <property type="molecule type" value="Genomic_DNA"/>
</dbReference>
<feature type="transmembrane region" description="Helical" evidence="2">
    <location>
        <begin position="7"/>
        <end position="29"/>
    </location>
</feature>
<gene>
    <name evidence="3" type="ORF">G8770_20080</name>
</gene>
<keyword evidence="2" id="KW-0812">Transmembrane</keyword>
<evidence type="ECO:0000256" key="1">
    <source>
        <dbReference type="ARBA" id="ARBA00010894"/>
    </source>
</evidence>
<dbReference type="PANTHER" id="PTHR33219">
    <property type="entry name" value="YLMG HOMOLOG PROTEIN 2, CHLOROPLASTIC"/>
    <property type="match status" value="1"/>
</dbReference>
<keyword evidence="2" id="KW-1133">Transmembrane helix</keyword>
<organism evidence="3 4">
    <name type="scientific">Pseudomaricurvus hydrocarbonicus</name>
    <dbReference type="NCBI Taxonomy" id="1470433"/>
    <lineage>
        <taxon>Bacteria</taxon>
        <taxon>Pseudomonadati</taxon>
        <taxon>Pseudomonadota</taxon>
        <taxon>Gammaproteobacteria</taxon>
        <taxon>Cellvibrionales</taxon>
        <taxon>Cellvibrionaceae</taxon>
        <taxon>Pseudomaricurvus</taxon>
    </lineage>
</organism>
<dbReference type="InterPro" id="IPR003425">
    <property type="entry name" value="CCB3/YggT"/>
</dbReference>
<dbReference type="RefSeq" id="WP_167191297.1">
    <property type="nucleotide sequence ID" value="NZ_JAAONZ010000021.1"/>
</dbReference>
<dbReference type="Pfam" id="PF02325">
    <property type="entry name" value="CCB3_YggT"/>
    <property type="match status" value="2"/>
</dbReference>
<accession>A0A9E5MP49</accession>
<name>A0A9E5MP49_9GAMM</name>
<comment type="similarity">
    <text evidence="1">Belongs to the YggT family.</text>
</comment>
<sequence length="198" mass="21460">MAPMQEIGTLIVQTLGSLYLLVVMLRFLLQLARADFYNPISQFIVKATNPLLIPLRRIVPGVMGLDLAALLLALLVQFVILELSALILGYGLINPLYAVMWSAIGILALTANIFFWGLLIMVITSWVAPHSSNPALMLVRQLVEPVMAPFRKLLPDMGGIDISPIFAFLALNVVQVLIKHLAASAGMSGAVSQLVMGI</sequence>
<evidence type="ECO:0000256" key="2">
    <source>
        <dbReference type="SAM" id="Phobius"/>
    </source>
</evidence>
<dbReference type="AlphaFoldDB" id="A0A9E5MP49"/>
<keyword evidence="2" id="KW-0472">Membrane</keyword>
<dbReference type="PANTHER" id="PTHR33219:SF14">
    <property type="entry name" value="PROTEIN COFACTOR ASSEMBLY OF COMPLEX C SUBUNIT B CCB3, CHLOROPLASTIC-RELATED"/>
    <property type="match status" value="1"/>
</dbReference>
<feature type="transmembrane region" description="Helical" evidence="2">
    <location>
        <begin position="157"/>
        <end position="178"/>
    </location>
</feature>
<keyword evidence="4" id="KW-1185">Reference proteome</keyword>
<proteinExistence type="inferred from homology"/>
<feature type="transmembrane region" description="Helical" evidence="2">
    <location>
        <begin position="67"/>
        <end position="92"/>
    </location>
</feature>
<evidence type="ECO:0000313" key="4">
    <source>
        <dbReference type="Proteomes" id="UP000787472"/>
    </source>
</evidence>
<feature type="transmembrane region" description="Helical" evidence="2">
    <location>
        <begin position="104"/>
        <end position="128"/>
    </location>
</feature>